<dbReference type="Pfam" id="PF01329">
    <property type="entry name" value="Pterin_4a"/>
    <property type="match status" value="1"/>
</dbReference>
<dbReference type="Pfam" id="PF18029">
    <property type="entry name" value="Glyoxalase_6"/>
    <property type="match status" value="1"/>
</dbReference>
<evidence type="ECO:0000313" key="7">
    <source>
        <dbReference type="EMBL" id="OIJ86688.1"/>
    </source>
</evidence>
<proteinExistence type="inferred from homology"/>
<name>A0A1S2NYY7_9ACTN</name>
<dbReference type="EC" id="4.2.1.96" evidence="3"/>
<dbReference type="STRING" id="1428652.BIV24_25875"/>
<dbReference type="RefSeq" id="WP_071368853.1">
    <property type="nucleotide sequence ID" value="NZ_MLYP01000072.1"/>
</dbReference>
<keyword evidence="5" id="KW-0456">Lyase</keyword>
<dbReference type="InterPro" id="IPR041581">
    <property type="entry name" value="Glyoxalase_6"/>
</dbReference>
<reference evidence="7 8" key="1">
    <citation type="submission" date="2016-10" db="EMBL/GenBank/DDBJ databases">
        <title>Genome sequence of Streptomyces sp. MUSC 93.</title>
        <authorList>
            <person name="Lee L.-H."/>
            <person name="Ser H.-L."/>
            <person name="Law J.W.-F."/>
        </authorList>
    </citation>
    <scope>NUCLEOTIDE SEQUENCE [LARGE SCALE GENOMIC DNA]</scope>
    <source>
        <strain evidence="7 8">MUSC 93</strain>
    </source>
</reference>
<dbReference type="EMBL" id="MLYP01000072">
    <property type="protein sequence ID" value="OIJ86688.1"/>
    <property type="molecule type" value="Genomic_DNA"/>
</dbReference>
<dbReference type="AlphaFoldDB" id="A0A1S2NYY7"/>
<evidence type="ECO:0000259" key="6">
    <source>
        <dbReference type="Pfam" id="PF18029"/>
    </source>
</evidence>
<dbReference type="InterPro" id="IPR001533">
    <property type="entry name" value="Pterin_deHydtase"/>
</dbReference>
<evidence type="ECO:0000256" key="3">
    <source>
        <dbReference type="ARBA" id="ARBA00013252"/>
    </source>
</evidence>
<evidence type="ECO:0000256" key="1">
    <source>
        <dbReference type="ARBA" id="ARBA00001554"/>
    </source>
</evidence>
<evidence type="ECO:0000313" key="8">
    <source>
        <dbReference type="Proteomes" id="UP000179935"/>
    </source>
</evidence>
<evidence type="ECO:0000256" key="2">
    <source>
        <dbReference type="ARBA" id="ARBA00006472"/>
    </source>
</evidence>
<evidence type="ECO:0000256" key="4">
    <source>
        <dbReference type="ARBA" id="ARBA00021735"/>
    </source>
</evidence>
<dbReference type="InterPro" id="IPR036428">
    <property type="entry name" value="PCD_sf"/>
</dbReference>
<dbReference type="GO" id="GO:0008124">
    <property type="term" value="F:4-alpha-hydroxytetrahydrobiopterin dehydratase activity"/>
    <property type="evidence" value="ECO:0007669"/>
    <property type="project" value="UniProtKB-EC"/>
</dbReference>
<dbReference type="PANTHER" id="PTHR35908:SF1">
    <property type="entry name" value="CONSERVED PROTEIN"/>
    <property type="match status" value="1"/>
</dbReference>
<sequence length="232" mass="25194">MTYAESKIERVRPQQFHETAGLEDWRVLGEGACTYFRTGSLTVGAKLVQAISELPGVDAGHPDIDVRHDGVTVRLITLTSDFYGLSERDVELARQISAAASTLGLPADPSAVQTVQVTVDALAGPEVVRFWRALLGYADRANSPEDLIDPQRRGAPFYFQEMDAPRPQRNRVHVDVWVPYDQAEARIAAAIAAGGRLVSDAHAPGHWVLADPEGNEACVGTAGWTGPEPARW</sequence>
<comment type="catalytic activity">
    <reaction evidence="1">
        <text>(4aS,6R)-4a-hydroxy-L-erythro-5,6,7,8-tetrahydrobiopterin = (6R)-L-erythro-6,7-dihydrobiopterin + H2O</text>
        <dbReference type="Rhea" id="RHEA:11920"/>
        <dbReference type="ChEBI" id="CHEBI:15377"/>
        <dbReference type="ChEBI" id="CHEBI:15642"/>
        <dbReference type="ChEBI" id="CHEBI:43120"/>
        <dbReference type="EC" id="4.2.1.96"/>
    </reaction>
</comment>
<feature type="domain" description="Glyoxalase-like" evidence="6">
    <location>
        <begin position="116"/>
        <end position="219"/>
    </location>
</feature>
<dbReference type="PANTHER" id="PTHR35908">
    <property type="entry name" value="HYPOTHETICAL FUSION PROTEIN"/>
    <property type="match status" value="1"/>
</dbReference>
<dbReference type="Proteomes" id="UP000179935">
    <property type="component" value="Unassembled WGS sequence"/>
</dbReference>
<dbReference type="SUPFAM" id="SSF54593">
    <property type="entry name" value="Glyoxalase/Bleomycin resistance protein/Dihydroxybiphenyl dioxygenase"/>
    <property type="match status" value="1"/>
</dbReference>
<gene>
    <name evidence="7" type="ORF">BIV24_25875</name>
</gene>
<comment type="caution">
    <text evidence="7">The sequence shown here is derived from an EMBL/GenBank/DDBJ whole genome shotgun (WGS) entry which is preliminary data.</text>
</comment>
<dbReference type="OrthoDB" id="15077at2"/>
<keyword evidence="8" id="KW-1185">Reference proteome</keyword>
<comment type="similarity">
    <text evidence="2">Belongs to the pterin-4-alpha-carbinolamine dehydratase family.</text>
</comment>
<dbReference type="InterPro" id="IPR029068">
    <property type="entry name" value="Glyas_Bleomycin-R_OHBP_Dase"/>
</dbReference>
<protein>
    <recommendedName>
        <fullName evidence="4">Putative pterin-4-alpha-carbinolamine dehydratase</fullName>
        <ecNumber evidence="3">4.2.1.96</ecNumber>
    </recommendedName>
</protein>
<evidence type="ECO:0000256" key="5">
    <source>
        <dbReference type="ARBA" id="ARBA00023239"/>
    </source>
</evidence>
<dbReference type="SUPFAM" id="SSF55248">
    <property type="entry name" value="PCD-like"/>
    <property type="match status" value="1"/>
</dbReference>
<organism evidence="7 8">
    <name type="scientific">Streptomyces colonosanans</name>
    <dbReference type="NCBI Taxonomy" id="1428652"/>
    <lineage>
        <taxon>Bacteria</taxon>
        <taxon>Bacillati</taxon>
        <taxon>Actinomycetota</taxon>
        <taxon>Actinomycetes</taxon>
        <taxon>Kitasatosporales</taxon>
        <taxon>Streptomycetaceae</taxon>
        <taxon>Streptomyces</taxon>
    </lineage>
</organism>
<dbReference type="Gene3D" id="3.10.180.10">
    <property type="entry name" value="2,3-Dihydroxybiphenyl 1,2-Dioxygenase, domain 1"/>
    <property type="match status" value="1"/>
</dbReference>
<accession>A0A1S2NYY7</accession>
<dbReference type="GO" id="GO:0006729">
    <property type="term" value="P:tetrahydrobiopterin biosynthetic process"/>
    <property type="evidence" value="ECO:0007669"/>
    <property type="project" value="InterPro"/>
</dbReference>
<dbReference type="Gene3D" id="3.30.1360.20">
    <property type="entry name" value="Transcriptional coactivator/pterin dehydratase"/>
    <property type="match status" value="1"/>
</dbReference>